<feature type="coiled-coil region" evidence="1">
    <location>
        <begin position="139"/>
        <end position="173"/>
    </location>
</feature>
<keyword evidence="5" id="KW-1185">Reference proteome</keyword>
<keyword evidence="1" id="KW-0175">Coiled coil</keyword>
<dbReference type="Pfam" id="PF23639">
    <property type="entry name" value="DUF7146"/>
    <property type="match status" value="1"/>
</dbReference>
<dbReference type="InterPro" id="IPR055570">
    <property type="entry name" value="DUF7146"/>
</dbReference>
<dbReference type="KEGG" id="mpar:F7D14_01335"/>
<evidence type="ECO:0000259" key="3">
    <source>
        <dbReference type="Pfam" id="PF23639"/>
    </source>
</evidence>
<feature type="region of interest" description="Disordered" evidence="2">
    <location>
        <begin position="407"/>
        <end position="426"/>
    </location>
</feature>
<evidence type="ECO:0000313" key="5">
    <source>
        <dbReference type="Proteomes" id="UP000422569"/>
    </source>
</evidence>
<organism evidence="4 5">
    <name type="scientific">Methylocystis parvus</name>
    <dbReference type="NCBI Taxonomy" id="134"/>
    <lineage>
        <taxon>Bacteria</taxon>
        <taxon>Pseudomonadati</taxon>
        <taxon>Pseudomonadota</taxon>
        <taxon>Alphaproteobacteria</taxon>
        <taxon>Hyphomicrobiales</taxon>
        <taxon>Methylocystaceae</taxon>
        <taxon>Methylocystis</taxon>
    </lineage>
</organism>
<dbReference type="AlphaFoldDB" id="A0A6B8LV58"/>
<protein>
    <recommendedName>
        <fullName evidence="3">DUF7146 domain-containing protein</fullName>
    </recommendedName>
</protein>
<feature type="region of interest" description="Disordered" evidence="2">
    <location>
        <begin position="1"/>
        <end position="31"/>
    </location>
</feature>
<proteinExistence type="predicted"/>
<dbReference type="CDD" id="cd01029">
    <property type="entry name" value="TOPRIM_primases"/>
    <property type="match status" value="1"/>
</dbReference>
<accession>A0A6B8LV58</accession>
<sequence>MSAKRSTDDYDGPVHRQTSSHECESENDRQDRRRDLPLIRDALNDRAVELVSYLLGAEPNRRLSNRRAKRWGRKGSFALALTGRKRGLYYDHEAQEGGDLFHLIRKYAVRDFAGAVQWACDWLGWGEGHAPEPRKSDMLRRERQEREAREAARQAAEDAKRAAIAKRKFAEARPIEGTPGEVYLRETRGIDVAAFPDAFRWHEGERAVICAVTKDDGEVVAAQMIAVTPDGKKDVARWPDKGGAKTSIGPVGNGAVRLPGPANGPVCICEGPETGLTIWAATGYETLILLGGLRRAERMAPAGRRVILCKDDDKRISPSGNSVRSALRALRAKGIDVREATPFEIRRGDKRDFNDLVKESGLAAVRERIHMVAIDSDDVTQFISIDDARAQVDERVRNFFDLVEAQKAGEAETDEPSANKADDGDGVRIDYVGPPHVHALGITVGVGKTEAALRHARRTLVRLRAAGDNRAIVIAVPEHRLSDEVAARFREMTEQAGLSFEAEVWRGREADLPGGENGEKMCADIESVRLAQKHFAQINEEVCLGKGPGGEHPCAYLYACAYRDQFDADADLWVVSHQILFHPFPPAIEGRGVAAIVVDESPWQAGLIGVEGSGIEVELSWMCSQPVPPAMDGERLRDIRGRLAWAVTRSPDGPLKRAALHAVGFDNETGPFAELQEWRRKQNEGNWRERIENASLHPLMLIWKAVADLMNRGGPEASGRLAIVRRKEDGVRVLRVSGLASINEDWRVPTLLIDAVLDVELVRPFWPNIVNLGQFDVSAANQVVRQATGKSWAKSSLEPPKSHGAQSALNSPANPDAPSDDKHAARAETAARARRRVHAISLKRERELGGKLLVIGNKAVVQAMQFPPDVNVGHFGAIAGHDEWRDVRLVVILGRPMPAPQQVERMAGAMTGAAPETTNGEWYGRGDAYRLKREGNSLVRVLAETDIHPDPIAERMRQRICIGELVQAIGRGRGVNRQPDDPVEILVLGDAILPVPVDEFLPDDSLWPSPTDQMLAEGGVAFEDGTSAAMAYPMLWRTAGAARMALQRARGANRITNQSSVTISYNELSIGECDGARPFDAVRFVRFQRAGNGQEVQRACYDARRIDDPHAEIERMVGPLVMFEAEGQEATPEAVGATLASRILAALADGDMPRNELRRKVAQRTPNGEFAEAIATLLAGGDIAAASIPRATGGKPTTCYRLAGPQAAPATVPDAEDLPFVSVENAVIVDGSEPAPVFDATMVEESSVDDQEPQS</sequence>
<feature type="domain" description="DUF7146" evidence="3">
    <location>
        <begin position="160"/>
        <end position="258"/>
    </location>
</feature>
<reference evidence="4 5" key="1">
    <citation type="submission" date="2019-09" db="EMBL/GenBank/DDBJ databases">
        <title>Isolation and complete genome sequencing of Methylocystis species.</title>
        <authorList>
            <person name="Rumah B.L."/>
            <person name="Stead C.E."/>
            <person name="Stevens B.C."/>
            <person name="Minton N.P."/>
            <person name="Grosse-Honebrink A."/>
            <person name="Zhang Y."/>
        </authorList>
    </citation>
    <scope>NUCLEOTIDE SEQUENCE [LARGE SCALE GENOMIC DNA]</scope>
    <source>
        <strain evidence="4 5">BRCS2</strain>
    </source>
</reference>
<dbReference type="EMBL" id="CP044331">
    <property type="protein sequence ID" value="QGM96257.1"/>
    <property type="molecule type" value="Genomic_DNA"/>
</dbReference>
<feature type="region of interest" description="Disordered" evidence="2">
    <location>
        <begin position="791"/>
        <end position="830"/>
    </location>
</feature>
<feature type="compositionally biased region" description="Basic and acidic residues" evidence="2">
    <location>
        <begin position="819"/>
        <end position="830"/>
    </location>
</feature>
<dbReference type="InterPro" id="IPR034154">
    <property type="entry name" value="TOPRIM_DnaG/twinkle"/>
</dbReference>
<name>A0A6B8LV58_9HYPH</name>
<dbReference type="RefSeq" id="WP_016918848.1">
    <property type="nucleotide sequence ID" value="NZ_CP044331.1"/>
</dbReference>
<evidence type="ECO:0000256" key="2">
    <source>
        <dbReference type="SAM" id="MobiDB-lite"/>
    </source>
</evidence>
<dbReference type="Proteomes" id="UP000422569">
    <property type="component" value="Chromosome"/>
</dbReference>
<gene>
    <name evidence="4" type="ORF">F7D14_01335</name>
</gene>
<evidence type="ECO:0000256" key="1">
    <source>
        <dbReference type="SAM" id="Coils"/>
    </source>
</evidence>
<feature type="compositionally biased region" description="Polar residues" evidence="2">
    <location>
        <begin position="804"/>
        <end position="813"/>
    </location>
</feature>
<evidence type="ECO:0000313" key="4">
    <source>
        <dbReference type="EMBL" id="QGM96257.1"/>
    </source>
</evidence>